<gene>
    <name evidence="1" type="ORF">SDC9_36305</name>
</gene>
<dbReference type="AlphaFoldDB" id="A0A644VFZ5"/>
<dbReference type="EMBL" id="VSSQ01000298">
    <property type="protein sequence ID" value="MPL90258.1"/>
    <property type="molecule type" value="Genomic_DNA"/>
</dbReference>
<organism evidence="1">
    <name type="scientific">bioreactor metagenome</name>
    <dbReference type="NCBI Taxonomy" id="1076179"/>
    <lineage>
        <taxon>unclassified sequences</taxon>
        <taxon>metagenomes</taxon>
        <taxon>ecological metagenomes</taxon>
    </lineage>
</organism>
<name>A0A644VFZ5_9ZZZZ</name>
<protein>
    <submittedName>
        <fullName evidence="1">Uncharacterized protein</fullName>
    </submittedName>
</protein>
<sequence length="195" mass="22521">MKYIHLQDGFVDSKEKTIESNQIGVTLDDYYSGKYVPLNDKQLAFLESNPDISPIEAFLMVTTPSQEEIFQQRKRDKIYQIYRYDQSEAVNVFFVNNTPMWLSRSARASLYTTLNAYKANNKELITLWTSGASPIPITLNLTVFESLLMSLEIYAKECYDKTSEHKANVSRIDTIEELIAYDHTFGYPEKLSVQI</sequence>
<comment type="caution">
    <text evidence="1">The sequence shown here is derived from an EMBL/GenBank/DDBJ whole genome shotgun (WGS) entry which is preliminary data.</text>
</comment>
<evidence type="ECO:0000313" key="1">
    <source>
        <dbReference type="EMBL" id="MPL90258.1"/>
    </source>
</evidence>
<accession>A0A644VFZ5</accession>
<reference evidence="1" key="1">
    <citation type="submission" date="2019-08" db="EMBL/GenBank/DDBJ databases">
        <authorList>
            <person name="Kucharzyk K."/>
            <person name="Murdoch R.W."/>
            <person name="Higgins S."/>
            <person name="Loffler F."/>
        </authorList>
    </citation>
    <scope>NUCLEOTIDE SEQUENCE</scope>
</reference>
<proteinExistence type="predicted"/>